<keyword evidence="2" id="KW-0812">Transmembrane</keyword>
<evidence type="ECO:0000256" key="2">
    <source>
        <dbReference type="SAM" id="Phobius"/>
    </source>
</evidence>
<feature type="transmembrane region" description="Helical" evidence="2">
    <location>
        <begin position="664"/>
        <end position="687"/>
    </location>
</feature>
<feature type="transmembrane region" description="Helical" evidence="2">
    <location>
        <begin position="636"/>
        <end position="658"/>
    </location>
</feature>
<feature type="compositionally biased region" description="Basic and acidic residues" evidence="1">
    <location>
        <begin position="228"/>
        <end position="238"/>
    </location>
</feature>
<keyword evidence="2" id="KW-0472">Membrane</keyword>
<dbReference type="PANTHER" id="PTHR24177:SF215">
    <property type="entry name" value="PGG DOMAIN-CONTAINING PROTEIN"/>
    <property type="match status" value="1"/>
</dbReference>
<feature type="transmembrane region" description="Helical" evidence="2">
    <location>
        <begin position="591"/>
        <end position="615"/>
    </location>
</feature>
<evidence type="ECO:0000256" key="1">
    <source>
        <dbReference type="SAM" id="MobiDB-lite"/>
    </source>
</evidence>
<feature type="compositionally biased region" description="Gly residues" evidence="1">
    <location>
        <begin position="337"/>
        <end position="347"/>
    </location>
</feature>
<keyword evidence="5" id="KW-1185">Reference proteome</keyword>
<dbReference type="Gene3D" id="1.25.40.20">
    <property type="entry name" value="Ankyrin repeat-containing domain"/>
    <property type="match status" value="2"/>
</dbReference>
<sequence length="716" mass="80987">MEAERPNLKTLYESIVKGKTDDVIAQYENIPKPLRYPLTPRHDSILHVAIFMERESLASEILKKYGDPQAGGLLAEENIHGHTILHEVAGTNMTSLAKDILRLDPNLLVKTNRRGETPIFRAAHFGKTEMFRLLANELERKFPNASDVLPHLQRKDKTTILHTAVLAEFFDLALEIARKYEYLSLESTRDEKGMIALQLLSDVPSAFKSGRNYGLLQRFIYYSAPSTEDTKKEEDSNRGDTGVSDQGPKLPPNYDVCVQCFFVVVRWPMTKRIYNEKRKHESAFKLARFLIKKDLSWTKPSESGGIEGDPGSWPREKTVPPKTTEGTGSSCPTGGSNKEGGIGGGNEGTIKGKETPPTLTPLLLATSTGIVEIVKEILRVYPQAVEHESYEGQNILHVAIKHRQLEIFRHVKEMEIPMQTLVRRIDCDGYTILHHVGNMQGYVGGRTQPGPAFELQEELRWMKRVRKIIPDHYQMHRSMEKEKTADEHFEKSNEKLFEEAQEWLKQKLKLIPHHDQMHRTNGNGVTADELFEKTHKELLKDAQEWLMRTSESCSTVSVLIATVAFAAAYTVPGGSNQETGVPVLLCDPFFVVFTVMDVLSLASSLTSVVMFLSILTSPFDLKDFHHTLPLKLQFGFTFLFFSVAVTMLAFAATIVLIIHLKKRWLIYTAAFLPVSIFAILQFPLYLASMTTWKFTLKFIKNCVLHKCTPSSASEDH</sequence>
<dbReference type="Pfam" id="PF13962">
    <property type="entry name" value="PGG"/>
    <property type="match status" value="1"/>
</dbReference>
<dbReference type="GO" id="GO:0016020">
    <property type="term" value="C:membrane"/>
    <property type="evidence" value="ECO:0007669"/>
    <property type="project" value="TreeGrafter"/>
</dbReference>
<dbReference type="SUPFAM" id="SSF48403">
    <property type="entry name" value="Ankyrin repeat"/>
    <property type="match status" value="2"/>
</dbReference>
<dbReference type="InterPro" id="IPR002110">
    <property type="entry name" value="Ankyrin_rpt"/>
</dbReference>
<feature type="region of interest" description="Disordered" evidence="1">
    <location>
        <begin position="300"/>
        <end position="355"/>
    </location>
</feature>
<feature type="region of interest" description="Disordered" evidence="1">
    <location>
        <begin position="227"/>
        <end position="248"/>
    </location>
</feature>
<feature type="transmembrane region" description="Helical" evidence="2">
    <location>
        <begin position="553"/>
        <end position="571"/>
    </location>
</feature>
<dbReference type="SMART" id="SM00248">
    <property type="entry name" value="ANK"/>
    <property type="match status" value="4"/>
</dbReference>
<keyword evidence="2" id="KW-1133">Transmembrane helix</keyword>
<accession>A0A5N6Q886</accession>
<dbReference type="PANTHER" id="PTHR24177">
    <property type="entry name" value="CASKIN"/>
    <property type="match status" value="1"/>
</dbReference>
<dbReference type="EMBL" id="CM017321">
    <property type="protein sequence ID" value="KAE7995336.1"/>
    <property type="molecule type" value="Genomic_DNA"/>
</dbReference>
<dbReference type="OrthoDB" id="1855590at2759"/>
<evidence type="ECO:0000313" key="5">
    <source>
        <dbReference type="Proteomes" id="UP000327013"/>
    </source>
</evidence>
<feature type="domain" description="PGG" evidence="3">
    <location>
        <begin position="544"/>
        <end position="655"/>
    </location>
</feature>
<reference evidence="4 5" key="1">
    <citation type="submission" date="2019-06" db="EMBL/GenBank/DDBJ databases">
        <title>A chromosomal-level reference genome of Carpinus fangiana (Coryloideae, Betulaceae).</title>
        <authorList>
            <person name="Yang X."/>
            <person name="Wang Z."/>
            <person name="Zhang L."/>
            <person name="Hao G."/>
            <person name="Liu J."/>
            <person name="Yang Y."/>
        </authorList>
    </citation>
    <scope>NUCLEOTIDE SEQUENCE [LARGE SCALE GENOMIC DNA]</scope>
    <source>
        <strain evidence="4">Cfa_2016G</strain>
        <tissue evidence="4">Leaf</tissue>
    </source>
</reference>
<dbReference type="AlphaFoldDB" id="A0A5N6Q886"/>
<dbReference type="InterPro" id="IPR036770">
    <property type="entry name" value="Ankyrin_rpt-contain_sf"/>
</dbReference>
<evidence type="ECO:0000259" key="3">
    <source>
        <dbReference type="Pfam" id="PF13962"/>
    </source>
</evidence>
<organism evidence="4 5">
    <name type="scientific">Carpinus fangiana</name>
    <dbReference type="NCBI Taxonomy" id="176857"/>
    <lineage>
        <taxon>Eukaryota</taxon>
        <taxon>Viridiplantae</taxon>
        <taxon>Streptophyta</taxon>
        <taxon>Embryophyta</taxon>
        <taxon>Tracheophyta</taxon>
        <taxon>Spermatophyta</taxon>
        <taxon>Magnoliopsida</taxon>
        <taxon>eudicotyledons</taxon>
        <taxon>Gunneridae</taxon>
        <taxon>Pentapetalae</taxon>
        <taxon>rosids</taxon>
        <taxon>fabids</taxon>
        <taxon>Fagales</taxon>
        <taxon>Betulaceae</taxon>
        <taxon>Carpinus</taxon>
    </lineage>
</organism>
<dbReference type="Proteomes" id="UP000327013">
    <property type="component" value="Chromosome 1"/>
</dbReference>
<dbReference type="InterPro" id="IPR026961">
    <property type="entry name" value="PGG_dom"/>
</dbReference>
<protein>
    <recommendedName>
        <fullName evidence="3">PGG domain-containing protein</fullName>
    </recommendedName>
</protein>
<gene>
    <name evidence="4" type="ORF">FH972_000145</name>
</gene>
<evidence type="ECO:0000313" key="4">
    <source>
        <dbReference type="EMBL" id="KAE7995336.1"/>
    </source>
</evidence>
<proteinExistence type="predicted"/>
<name>A0A5N6Q886_9ROSI</name>